<dbReference type="Proteomes" id="UP001144372">
    <property type="component" value="Unassembled WGS sequence"/>
</dbReference>
<evidence type="ECO:0000256" key="2">
    <source>
        <dbReference type="ARBA" id="ARBA00023125"/>
    </source>
</evidence>
<dbReference type="PANTHER" id="PTHR30055:SF234">
    <property type="entry name" value="HTH-TYPE TRANSCRIPTIONAL REGULATOR BETI"/>
    <property type="match status" value="1"/>
</dbReference>
<dbReference type="InterPro" id="IPR001647">
    <property type="entry name" value="HTH_TetR"/>
</dbReference>
<organism evidence="6 7">
    <name type="scientific">Desulforhabdus amnigena</name>
    <dbReference type="NCBI Taxonomy" id="40218"/>
    <lineage>
        <taxon>Bacteria</taxon>
        <taxon>Pseudomonadati</taxon>
        <taxon>Thermodesulfobacteriota</taxon>
        <taxon>Syntrophobacteria</taxon>
        <taxon>Syntrophobacterales</taxon>
        <taxon>Syntrophobacteraceae</taxon>
        <taxon>Desulforhabdus</taxon>
    </lineage>
</organism>
<reference evidence="6" key="1">
    <citation type="submission" date="2022-12" db="EMBL/GenBank/DDBJ databases">
        <title>Reference genome sequencing for broad-spectrum identification of bacterial and archaeal isolates by mass spectrometry.</title>
        <authorList>
            <person name="Sekiguchi Y."/>
            <person name="Tourlousse D.M."/>
        </authorList>
    </citation>
    <scope>NUCLEOTIDE SEQUENCE</scope>
    <source>
        <strain evidence="6">ASRB1</strain>
    </source>
</reference>
<dbReference type="GO" id="GO:0000976">
    <property type="term" value="F:transcription cis-regulatory region binding"/>
    <property type="evidence" value="ECO:0007669"/>
    <property type="project" value="TreeGrafter"/>
</dbReference>
<dbReference type="AlphaFoldDB" id="A0A9W6D0H5"/>
<evidence type="ECO:0000259" key="5">
    <source>
        <dbReference type="PROSITE" id="PS50977"/>
    </source>
</evidence>
<evidence type="ECO:0000256" key="1">
    <source>
        <dbReference type="ARBA" id="ARBA00023015"/>
    </source>
</evidence>
<dbReference type="InterPro" id="IPR009057">
    <property type="entry name" value="Homeodomain-like_sf"/>
</dbReference>
<gene>
    <name evidence="6" type="ORF">DAMNIGENAA_04760</name>
</gene>
<sequence>MITGALRNCEAISVTAVIREQKVEAYSMGKETLPRREREKLRQRREILAAAYDLFSEKGYHGVSMHEIAKTAEFAIGTLYKLFQNKEDLYKALVLDQCDKFEETITHAIEEPDDEVEKLRNFIRTKRKSFHGNLPFIRLFLAECKGASFNINAGLDDELRKRHYTFLKKLTAIFESGIKNKRFKMIADPFHLAVALDSVLDAFFLLHLDMPEIHPDPEVTETILDIFLNGLVFRQSCQSPMAEYE</sequence>
<feature type="DNA-binding region" description="H-T-H motif" evidence="4">
    <location>
        <begin position="64"/>
        <end position="83"/>
    </location>
</feature>
<comment type="caution">
    <text evidence="6">The sequence shown here is derived from an EMBL/GenBank/DDBJ whole genome shotgun (WGS) entry which is preliminary data.</text>
</comment>
<dbReference type="PRINTS" id="PR00455">
    <property type="entry name" value="HTHTETR"/>
</dbReference>
<dbReference type="SUPFAM" id="SSF46689">
    <property type="entry name" value="Homeodomain-like"/>
    <property type="match status" value="1"/>
</dbReference>
<accession>A0A9W6D0H5</accession>
<evidence type="ECO:0000313" key="6">
    <source>
        <dbReference type="EMBL" id="GLI33043.1"/>
    </source>
</evidence>
<keyword evidence="1" id="KW-0805">Transcription regulation</keyword>
<dbReference type="SUPFAM" id="SSF48498">
    <property type="entry name" value="Tetracyclin repressor-like, C-terminal domain"/>
    <property type="match status" value="1"/>
</dbReference>
<dbReference type="Pfam" id="PF00440">
    <property type="entry name" value="TetR_N"/>
    <property type="match status" value="1"/>
</dbReference>
<dbReference type="EMBL" id="BSDR01000001">
    <property type="protein sequence ID" value="GLI33043.1"/>
    <property type="molecule type" value="Genomic_DNA"/>
</dbReference>
<dbReference type="Gene3D" id="1.10.357.10">
    <property type="entry name" value="Tetracycline Repressor, domain 2"/>
    <property type="match status" value="1"/>
</dbReference>
<evidence type="ECO:0000256" key="3">
    <source>
        <dbReference type="ARBA" id="ARBA00023163"/>
    </source>
</evidence>
<keyword evidence="3" id="KW-0804">Transcription</keyword>
<dbReference type="PANTHER" id="PTHR30055">
    <property type="entry name" value="HTH-TYPE TRANSCRIPTIONAL REGULATOR RUTR"/>
    <property type="match status" value="1"/>
</dbReference>
<dbReference type="PROSITE" id="PS50977">
    <property type="entry name" value="HTH_TETR_2"/>
    <property type="match status" value="1"/>
</dbReference>
<proteinExistence type="predicted"/>
<dbReference type="RefSeq" id="WP_281792062.1">
    <property type="nucleotide sequence ID" value="NZ_BSDR01000001.1"/>
</dbReference>
<feature type="domain" description="HTH tetR-type" evidence="5">
    <location>
        <begin position="41"/>
        <end position="101"/>
    </location>
</feature>
<dbReference type="GO" id="GO:0003700">
    <property type="term" value="F:DNA-binding transcription factor activity"/>
    <property type="evidence" value="ECO:0007669"/>
    <property type="project" value="TreeGrafter"/>
</dbReference>
<dbReference type="InterPro" id="IPR050109">
    <property type="entry name" value="HTH-type_TetR-like_transc_reg"/>
</dbReference>
<dbReference type="Gene3D" id="1.10.10.60">
    <property type="entry name" value="Homeodomain-like"/>
    <property type="match status" value="1"/>
</dbReference>
<dbReference type="InterPro" id="IPR036271">
    <property type="entry name" value="Tet_transcr_reg_TetR-rel_C_sf"/>
</dbReference>
<keyword evidence="2 4" id="KW-0238">DNA-binding</keyword>
<protein>
    <recommendedName>
        <fullName evidence="5">HTH tetR-type domain-containing protein</fullName>
    </recommendedName>
</protein>
<name>A0A9W6D0H5_9BACT</name>
<evidence type="ECO:0000313" key="7">
    <source>
        <dbReference type="Proteomes" id="UP001144372"/>
    </source>
</evidence>
<evidence type="ECO:0000256" key="4">
    <source>
        <dbReference type="PROSITE-ProRule" id="PRU00335"/>
    </source>
</evidence>
<keyword evidence="7" id="KW-1185">Reference proteome</keyword>